<dbReference type="EMBL" id="JAWWNJ010000172">
    <property type="protein sequence ID" value="KAK6977100.1"/>
    <property type="molecule type" value="Genomic_DNA"/>
</dbReference>
<dbReference type="Proteomes" id="UP001362999">
    <property type="component" value="Unassembled WGS sequence"/>
</dbReference>
<evidence type="ECO:0000313" key="3">
    <source>
        <dbReference type="Proteomes" id="UP001362999"/>
    </source>
</evidence>
<keyword evidence="3" id="KW-1185">Reference proteome</keyword>
<feature type="compositionally biased region" description="Polar residues" evidence="1">
    <location>
        <begin position="54"/>
        <end position="67"/>
    </location>
</feature>
<name>A0AAV9ZB38_9AGAR</name>
<reference evidence="2 3" key="1">
    <citation type="journal article" date="2024" name="J Genomics">
        <title>Draft genome sequencing and assembly of Favolaschia claudopus CIRM-BRFM 2984 isolated from oak limbs.</title>
        <authorList>
            <person name="Navarro D."/>
            <person name="Drula E."/>
            <person name="Chaduli D."/>
            <person name="Cazenave R."/>
            <person name="Ahrendt S."/>
            <person name="Wang J."/>
            <person name="Lipzen A."/>
            <person name="Daum C."/>
            <person name="Barry K."/>
            <person name="Grigoriev I.V."/>
            <person name="Favel A."/>
            <person name="Rosso M.N."/>
            <person name="Martin F."/>
        </authorList>
    </citation>
    <scope>NUCLEOTIDE SEQUENCE [LARGE SCALE GENOMIC DNA]</scope>
    <source>
        <strain evidence="2 3">CIRM-BRFM 2984</strain>
    </source>
</reference>
<dbReference type="PANTHER" id="PTHR37535:SF3">
    <property type="entry name" value="FLUG DOMAIN-CONTAINING PROTEIN"/>
    <property type="match status" value="1"/>
</dbReference>
<evidence type="ECO:0000313" key="2">
    <source>
        <dbReference type="EMBL" id="KAK6977100.1"/>
    </source>
</evidence>
<organism evidence="2 3">
    <name type="scientific">Favolaschia claudopus</name>
    <dbReference type="NCBI Taxonomy" id="2862362"/>
    <lineage>
        <taxon>Eukaryota</taxon>
        <taxon>Fungi</taxon>
        <taxon>Dikarya</taxon>
        <taxon>Basidiomycota</taxon>
        <taxon>Agaricomycotina</taxon>
        <taxon>Agaricomycetes</taxon>
        <taxon>Agaricomycetidae</taxon>
        <taxon>Agaricales</taxon>
        <taxon>Marasmiineae</taxon>
        <taxon>Mycenaceae</taxon>
        <taxon>Favolaschia</taxon>
    </lineage>
</organism>
<feature type="compositionally biased region" description="Basic and acidic residues" evidence="1">
    <location>
        <begin position="653"/>
        <end position="669"/>
    </location>
</feature>
<sequence>MPAGSQGPSKTPPHAARHSSSRCTAPSPPAATQPRPPTSTSPTLPSNPRGRRSLSASPPTSGDSPTEQNEKEVTTEEWIRTGLNQQLSASAQNPPHVSASTKLIPVGARRLKIKATSSEALGRASALPQSSQMLESFVGAIVDTAFHVGVVHVDDGERLEVVDRGGHTSVTSLPSRHQNLVKNTIQGSLYTFFALWRQRAHLTVPKDYRARTLDYLNSADFKATSNLTTAAREKATANPVDLEILIRALSFLRYPPNDPAPSSNPTAIAVLTRLSTGTITNLWIIPNPNDPLRPFVALVLKIDLLKKYRDNDSYFKYFFLITEPDTHQDVDGLIIFFITHPCTTALKLAMKESVLKQPVCRRQVYANGKWTTSLDQALAYSAAEHIPKQISLFLGFIMWFTFYCFQRCSAHNMNAALPEDERRTMMCQDLNSHQFLESYQSRLAAIDLGAILADQHETSRENMHTMKVFSRFSPITAGPNAEGRYPVPTCNIECTSALTNHGGLNVASHIHRCLMAQQRTEVKEEPEKSYTPRTCDWDGCASKDAVWPSRAAFCEHVEGHVRTVSQGRRSFEKCQGSNLPICRWRNSDGERCEEDDFDDLQLHLADKGRAVEDTALKGADESESFATSSTGASKRRAGSESDSGTAPPPLKRRVLEVRRSAVREEESCGHDGVSAGPSRQSLPVASEASRPVSQQPLSVHTVNQLTRASRGITVVTMYHRLLVFQDIREHMPEFCDKKTFRTWDPALPHSKRHQFGKYNLKLLYPAGCINLDSF</sequence>
<gene>
    <name evidence="2" type="ORF">R3P38DRAFT_3476744</name>
</gene>
<feature type="region of interest" description="Disordered" evidence="1">
    <location>
        <begin position="615"/>
        <end position="695"/>
    </location>
</feature>
<dbReference type="InterPro" id="IPR021842">
    <property type="entry name" value="DUF3435"/>
</dbReference>
<dbReference type="PANTHER" id="PTHR37535">
    <property type="entry name" value="FLUG DOMAIN PROTEIN"/>
    <property type="match status" value="1"/>
</dbReference>
<evidence type="ECO:0000256" key="1">
    <source>
        <dbReference type="SAM" id="MobiDB-lite"/>
    </source>
</evidence>
<dbReference type="Pfam" id="PF11917">
    <property type="entry name" value="DUF3435"/>
    <property type="match status" value="1"/>
</dbReference>
<protein>
    <submittedName>
        <fullName evidence="2">Uncharacterized protein</fullName>
    </submittedName>
</protein>
<proteinExistence type="predicted"/>
<feature type="region of interest" description="Disordered" evidence="1">
    <location>
        <begin position="1"/>
        <end position="75"/>
    </location>
</feature>
<comment type="caution">
    <text evidence="2">The sequence shown here is derived from an EMBL/GenBank/DDBJ whole genome shotgun (WGS) entry which is preliminary data.</text>
</comment>
<dbReference type="AlphaFoldDB" id="A0AAV9ZB38"/>
<feature type="compositionally biased region" description="Pro residues" evidence="1">
    <location>
        <begin position="26"/>
        <end position="39"/>
    </location>
</feature>
<accession>A0AAV9ZB38</accession>